<evidence type="ECO:0000313" key="2">
    <source>
        <dbReference type="Proteomes" id="UP000078396"/>
    </source>
</evidence>
<sequence>MELAGTYLVNTSDLDVAATALGPEYGCMRIARAAPDAQPWIRIWRTRVGPMTLDEADITSEVRCDVNAPQGILICRIRAGVVEFAAGESRRSFSRGDMVAVVADGTPMTVVMREVRCDLISFAPSLLDEMAKLDGTAPCSIPLQHFSEPVTPSAGQQAADVIDHIRRFIANNPLVAHEPLVADSAARYLVATILAAFPRETLAL</sequence>
<dbReference type="OrthoDB" id="4637186at2"/>
<dbReference type="RefSeq" id="WP_064281683.1">
    <property type="nucleotide sequence ID" value="NZ_LWCS01000021.1"/>
</dbReference>
<dbReference type="EMBL" id="LWCS01000021">
    <property type="protein sequence ID" value="OAN38526.1"/>
    <property type="molecule type" value="Genomic_DNA"/>
</dbReference>
<dbReference type="Proteomes" id="UP000078396">
    <property type="component" value="Unassembled WGS sequence"/>
</dbReference>
<reference evidence="1 2" key="1">
    <citation type="submission" date="2016-04" db="EMBL/GenBank/DDBJ databases">
        <title>Draft Genome Sequences of Staphylococcus capitis Strain H36, S. capitis Strain H65, S. cohnii Strain H62, S. hominis Strain H69, Mycobacterium iranicum Strain H39, Plantibacter sp. Strain H53, Pseudomonas oryzihabitans Strain H72, and Microbacterium sp. Strain H83, isolated from residential settings.</title>
        <authorList>
            <person name="Lymperopoulou D."/>
            <person name="Adams R.I."/>
            <person name="Lindow S."/>
            <person name="Coil D.A."/>
            <person name="Jospin G."/>
            <person name="Eisen J.A."/>
        </authorList>
    </citation>
    <scope>NUCLEOTIDE SEQUENCE [LARGE SCALE GENOMIC DNA]</scope>
    <source>
        <strain evidence="1 2">H39</strain>
    </source>
</reference>
<name>A0A178LVP3_MYCIR</name>
<organism evidence="1 2">
    <name type="scientific">Mycolicibacterium iranicum</name>
    <name type="common">Mycobacterium iranicum</name>
    <dbReference type="NCBI Taxonomy" id="912594"/>
    <lineage>
        <taxon>Bacteria</taxon>
        <taxon>Bacillati</taxon>
        <taxon>Actinomycetota</taxon>
        <taxon>Actinomycetes</taxon>
        <taxon>Mycobacteriales</taxon>
        <taxon>Mycobacteriaceae</taxon>
        <taxon>Mycolicibacterium</taxon>
    </lineage>
</organism>
<evidence type="ECO:0000313" key="1">
    <source>
        <dbReference type="EMBL" id="OAN38526.1"/>
    </source>
</evidence>
<protein>
    <recommendedName>
        <fullName evidence="3">Transcription regulator HTH AraC- type ligand binding domain-containing protein</fullName>
    </recommendedName>
</protein>
<gene>
    <name evidence="1" type="ORF">A4X20_04235</name>
</gene>
<dbReference type="AlphaFoldDB" id="A0A178LVP3"/>
<dbReference type="STRING" id="912594.AWC12_25735"/>
<comment type="caution">
    <text evidence="1">The sequence shown here is derived from an EMBL/GenBank/DDBJ whole genome shotgun (WGS) entry which is preliminary data.</text>
</comment>
<proteinExistence type="predicted"/>
<accession>A0A178LVP3</accession>
<evidence type="ECO:0008006" key="3">
    <source>
        <dbReference type="Google" id="ProtNLM"/>
    </source>
</evidence>